<dbReference type="FunFam" id="1.10.10.60:FF:000092">
    <property type="entry name" value="Trihelix transcription factor GT-2"/>
    <property type="match status" value="1"/>
</dbReference>
<dbReference type="PANTHER" id="PTHR21654:SF7">
    <property type="entry name" value="HOMEODOMAIN-LIKE SUPERFAMILY PROTEIN"/>
    <property type="match status" value="1"/>
</dbReference>
<evidence type="ECO:0000259" key="8">
    <source>
        <dbReference type="PROSITE" id="PS50090"/>
    </source>
</evidence>
<dbReference type="InterPro" id="IPR044822">
    <property type="entry name" value="Myb_DNA-bind_4"/>
</dbReference>
<keyword evidence="5" id="KW-0539">Nucleus</keyword>
<dbReference type="Gene3D" id="1.10.10.60">
    <property type="entry name" value="Homeodomain-like"/>
    <property type="match status" value="1"/>
</dbReference>
<evidence type="ECO:0000256" key="4">
    <source>
        <dbReference type="ARBA" id="ARBA00023163"/>
    </source>
</evidence>
<dbReference type="EMBL" id="JANJYJ010000004">
    <property type="protein sequence ID" value="KAK3218765.1"/>
    <property type="molecule type" value="Genomic_DNA"/>
</dbReference>
<evidence type="ECO:0000256" key="2">
    <source>
        <dbReference type="ARBA" id="ARBA00023015"/>
    </source>
</evidence>
<dbReference type="PROSITE" id="PS50090">
    <property type="entry name" value="MYB_LIKE"/>
    <property type="match status" value="1"/>
</dbReference>
<evidence type="ECO:0000313" key="10">
    <source>
        <dbReference type="Proteomes" id="UP001281410"/>
    </source>
</evidence>
<keyword evidence="6" id="KW-0175">Coiled coil</keyword>
<evidence type="ECO:0000256" key="5">
    <source>
        <dbReference type="ARBA" id="ARBA00023242"/>
    </source>
</evidence>
<dbReference type="PANTHER" id="PTHR21654">
    <property type="entry name" value="FI21293P1"/>
    <property type="match status" value="1"/>
</dbReference>
<feature type="region of interest" description="Disordered" evidence="7">
    <location>
        <begin position="1"/>
        <end position="48"/>
    </location>
</feature>
<dbReference type="InterPro" id="IPR001005">
    <property type="entry name" value="SANT/Myb"/>
</dbReference>
<evidence type="ECO:0000256" key="3">
    <source>
        <dbReference type="ARBA" id="ARBA00023125"/>
    </source>
</evidence>
<keyword evidence="3" id="KW-0238">DNA-binding</keyword>
<proteinExistence type="predicted"/>
<dbReference type="GO" id="GO:0006355">
    <property type="term" value="P:regulation of DNA-templated transcription"/>
    <property type="evidence" value="ECO:0007669"/>
    <property type="project" value="UniProtKB-ARBA"/>
</dbReference>
<dbReference type="CDD" id="cd12203">
    <property type="entry name" value="GT1"/>
    <property type="match status" value="1"/>
</dbReference>
<dbReference type="GO" id="GO:0005634">
    <property type="term" value="C:nucleus"/>
    <property type="evidence" value="ECO:0007669"/>
    <property type="project" value="UniProtKB-SubCell"/>
</dbReference>
<dbReference type="GO" id="GO:0003677">
    <property type="term" value="F:DNA binding"/>
    <property type="evidence" value="ECO:0007669"/>
    <property type="project" value="UniProtKB-KW"/>
</dbReference>
<keyword evidence="4" id="KW-0804">Transcription</keyword>
<accession>A0AAE0AJE6</accession>
<evidence type="ECO:0000256" key="6">
    <source>
        <dbReference type="SAM" id="Coils"/>
    </source>
</evidence>
<gene>
    <name evidence="9" type="ORF">Dsin_012735</name>
</gene>
<feature type="domain" description="Myb-like" evidence="8">
    <location>
        <begin position="273"/>
        <end position="330"/>
    </location>
</feature>
<evidence type="ECO:0000313" key="9">
    <source>
        <dbReference type="EMBL" id="KAK3218765.1"/>
    </source>
</evidence>
<keyword evidence="2" id="KW-0805">Transcription regulation</keyword>
<keyword evidence="10" id="KW-1185">Reference proteome</keyword>
<evidence type="ECO:0000256" key="1">
    <source>
        <dbReference type="ARBA" id="ARBA00004123"/>
    </source>
</evidence>
<evidence type="ECO:0000256" key="7">
    <source>
        <dbReference type="SAM" id="MobiDB-lite"/>
    </source>
</evidence>
<comment type="subcellular location">
    <subcellularLocation>
        <location evidence="1">Nucleus</location>
    </subcellularLocation>
</comment>
<protein>
    <recommendedName>
        <fullName evidence="8">Myb-like domain-containing protein</fullName>
    </recommendedName>
</protein>
<reference evidence="9" key="1">
    <citation type="journal article" date="2023" name="Plant J.">
        <title>Genome sequences and population genomics provide insights into the demographic history, inbreeding, and mutation load of two 'living fossil' tree species of Dipteronia.</title>
        <authorList>
            <person name="Feng Y."/>
            <person name="Comes H.P."/>
            <person name="Chen J."/>
            <person name="Zhu S."/>
            <person name="Lu R."/>
            <person name="Zhang X."/>
            <person name="Li P."/>
            <person name="Qiu J."/>
            <person name="Olsen K.M."/>
            <person name="Qiu Y."/>
        </authorList>
    </citation>
    <scope>NUCLEOTIDE SEQUENCE</scope>
    <source>
        <strain evidence="9">NBL</strain>
    </source>
</reference>
<comment type="caution">
    <text evidence="9">The sequence shown here is derived from an EMBL/GenBank/DDBJ whole genome shotgun (WGS) entry which is preliminary data.</text>
</comment>
<dbReference type="Proteomes" id="UP001281410">
    <property type="component" value="Unassembled WGS sequence"/>
</dbReference>
<organism evidence="9 10">
    <name type="scientific">Dipteronia sinensis</name>
    <dbReference type="NCBI Taxonomy" id="43782"/>
    <lineage>
        <taxon>Eukaryota</taxon>
        <taxon>Viridiplantae</taxon>
        <taxon>Streptophyta</taxon>
        <taxon>Embryophyta</taxon>
        <taxon>Tracheophyta</taxon>
        <taxon>Spermatophyta</taxon>
        <taxon>Magnoliopsida</taxon>
        <taxon>eudicotyledons</taxon>
        <taxon>Gunneridae</taxon>
        <taxon>Pentapetalae</taxon>
        <taxon>rosids</taxon>
        <taxon>malvids</taxon>
        <taxon>Sapindales</taxon>
        <taxon>Sapindaceae</taxon>
        <taxon>Hippocastanoideae</taxon>
        <taxon>Acereae</taxon>
        <taxon>Dipteronia</taxon>
    </lineage>
</organism>
<feature type="coiled-coil region" evidence="6">
    <location>
        <begin position="161"/>
        <end position="219"/>
    </location>
</feature>
<dbReference type="AlphaFoldDB" id="A0AAE0AJE6"/>
<sequence>MEVLTGERQSEFPQQIAPFPEPMDLTSPIDSVSVPPQKLRPIRRSPPEVRPRFLGEQIAYFDGGAATEVANLVESTAAAAEEDEESLGPKSEWCDFTGLDVVDEYSSVMGLKLLKSQIDGIFNVFSSSSDDASEEDLLAAVKEPGNQKRKRKTRQKIETFMENLMMRIMDKQEEMNKQMIEMIEKREKERIMREDAWKQQEMERMKRDEEMRAQETSRNVALISFIQNVLGQQDIPIPQSLNIGSDGENHTVKDIMCNQDYRKWPEACDTNRRWPEAEVQALIMLRTALEHKFRTMGSKCLVWDEISVGMRNMGYDRSAKKCKEKWENINKYYVRSIGNGKKHLGNSKACPYFHDLDVLYKNGLVSPGIASNLTNYENVGNTSEFTNYDKE</sequence>
<name>A0AAE0AJE6_9ROSI</name>
<dbReference type="Pfam" id="PF13837">
    <property type="entry name" value="Myb_DNA-bind_4"/>
    <property type="match status" value="1"/>
</dbReference>